<gene>
    <name evidence="3" type="ORF">SHALO_2884</name>
</gene>
<dbReference type="STRING" id="1193502.SHALO_2884"/>
<protein>
    <submittedName>
        <fullName evidence="3">Periplasmic binding protein</fullName>
    </submittedName>
</protein>
<dbReference type="GO" id="GO:0043190">
    <property type="term" value="C:ATP-binding cassette (ABC) transporter complex"/>
    <property type="evidence" value="ECO:0007669"/>
    <property type="project" value="InterPro"/>
</dbReference>
<dbReference type="NCBIfam" id="TIGR01098">
    <property type="entry name" value="3A0109s03R"/>
    <property type="match status" value="1"/>
</dbReference>
<keyword evidence="4" id="KW-1185">Reference proteome</keyword>
<reference evidence="4" key="1">
    <citation type="submission" date="2016-08" db="EMBL/GenBank/DDBJ databases">
        <title>Complete genome sequence of the organohalide-respiring Epsilonproteobacterium Sulfurospirillum halorespirans.</title>
        <authorList>
            <person name="Goris T."/>
            <person name="Zimmermann J."/>
            <person name="Schenz B."/>
            <person name="Lemos M."/>
            <person name="Hackermueller J."/>
            <person name="Diekert G."/>
        </authorList>
    </citation>
    <scope>NUCLEOTIDE SEQUENCE [LARGE SCALE GENOMIC DNA]</scope>
    <source>
        <strain>DSM 13726</strain>
        <strain evidence="4">PCE-M2</strain>
    </source>
</reference>
<dbReference type="SUPFAM" id="SSF53850">
    <property type="entry name" value="Periplasmic binding protein-like II"/>
    <property type="match status" value="1"/>
</dbReference>
<accession>A0A1D7TNR1</accession>
<sequence length="290" mass="32920">MKNDQFLTSTYQKFTMLFLLLLLPFSLCAKEKIVLGLTGTVLKDDLKNIMDWEQYLENKISDFDIQIRFTKTYAEMNTLIKENKVDVAYICNSSYTKLDKDGTGKILVIPIFDGSDQYYSYIIAKKSTSVDSLADFKGKIFAFTDPESNSGATAPSYYMLSHGMDPKTFFKSYIYTYEHGESIKAVIDGFVDGASVDSIVYTRFAQKHPDKIAQLKVVQILGPYTNSPIVTRSSLPQKKFEALQNAFITMHQDAYGQSILEKLSLDRFDLPSGQDFSNVAKMLEVIEQRQ</sequence>
<evidence type="ECO:0000256" key="2">
    <source>
        <dbReference type="ARBA" id="ARBA00022729"/>
    </source>
</evidence>
<keyword evidence="2" id="KW-0732">Signal</keyword>
<dbReference type="Gene3D" id="3.40.190.10">
    <property type="entry name" value="Periplasmic binding protein-like II"/>
    <property type="match status" value="2"/>
</dbReference>
<dbReference type="Pfam" id="PF12974">
    <property type="entry name" value="Phosphonate-bd"/>
    <property type="match status" value="1"/>
</dbReference>
<dbReference type="RefSeq" id="WP_069479152.1">
    <property type="nucleotide sequence ID" value="NZ_CP017111.1"/>
</dbReference>
<evidence type="ECO:0000313" key="4">
    <source>
        <dbReference type="Proteomes" id="UP000094609"/>
    </source>
</evidence>
<dbReference type="KEGG" id="shal:SHALO_2884"/>
<dbReference type="AlphaFoldDB" id="A0A1D7TNR1"/>
<evidence type="ECO:0000313" key="3">
    <source>
        <dbReference type="EMBL" id="AOO66636.1"/>
    </source>
</evidence>
<organism evidence="3 4">
    <name type="scientific">Sulfurospirillum halorespirans DSM 13726</name>
    <dbReference type="NCBI Taxonomy" id="1193502"/>
    <lineage>
        <taxon>Bacteria</taxon>
        <taxon>Pseudomonadati</taxon>
        <taxon>Campylobacterota</taxon>
        <taxon>Epsilonproteobacteria</taxon>
        <taxon>Campylobacterales</taxon>
        <taxon>Sulfurospirillaceae</taxon>
        <taxon>Sulfurospirillum</taxon>
    </lineage>
</organism>
<dbReference type="EMBL" id="CP017111">
    <property type="protein sequence ID" value="AOO66636.1"/>
    <property type="molecule type" value="Genomic_DNA"/>
</dbReference>
<dbReference type="PATRIC" id="fig|1193502.14.peg.2919"/>
<dbReference type="PANTHER" id="PTHR35841:SF1">
    <property type="entry name" value="PHOSPHONATES-BINDING PERIPLASMIC PROTEIN"/>
    <property type="match status" value="1"/>
</dbReference>
<dbReference type="GO" id="GO:0055085">
    <property type="term" value="P:transmembrane transport"/>
    <property type="evidence" value="ECO:0007669"/>
    <property type="project" value="InterPro"/>
</dbReference>
<dbReference type="InterPro" id="IPR005770">
    <property type="entry name" value="PhnD"/>
</dbReference>
<comment type="similarity">
    <text evidence="1">Belongs to the phosphate/phosphite/phosphonate binding protein family.</text>
</comment>
<dbReference type="Proteomes" id="UP000094609">
    <property type="component" value="Chromosome"/>
</dbReference>
<proteinExistence type="inferred from homology"/>
<dbReference type="PANTHER" id="PTHR35841">
    <property type="entry name" value="PHOSPHONATES-BINDING PERIPLASMIC PROTEIN"/>
    <property type="match status" value="1"/>
</dbReference>
<name>A0A1D7TNR1_9BACT</name>
<evidence type="ECO:0000256" key="1">
    <source>
        <dbReference type="ARBA" id="ARBA00007162"/>
    </source>
</evidence>